<protein>
    <submittedName>
        <fullName evidence="3">VOC family protein</fullName>
    </submittedName>
</protein>
<dbReference type="PANTHER" id="PTHR21366:SF22">
    <property type="entry name" value="VOC DOMAIN-CONTAINING PROTEIN"/>
    <property type="match status" value="1"/>
</dbReference>
<proteinExistence type="predicted"/>
<dbReference type="InterPro" id="IPR029068">
    <property type="entry name" value="Glyas_Bleomycin-R_OHBP_Dase"/>
</dbReference>
<dbReference type="InterPro" id="IPR004360">
    <property type="entry name" value="Glyas_Fos-R_dOase_dom"/>
</dbReference>
<keyword evidence="1" id="KW-0732">Signal</keyword>
<dbReference type="Pfam" id="PF00903">
    <property type="entry name" value="Glyoxalase"/>
    <property type="match status" value="1"/>
</dbReference>
<comment type="caution">
    <text evidence="3">The sequence shown here is derived from an EMBL/GenBank/DDBJ whole genome shotgun (WGS) entry which is preliminary data.</text>
</comment>
<feature type="domain" description="VOC" evidence="2">
    <location>
        <begin position="35"/>
        <end position="156"/>
    </location>
</feature>
<evidence type="ECO:0000259" key="2">
    <source>
        <dbReference type="PROSITE" id="PS51819"/>
    </source>
</evidence>
<dbReference type="PROSITE" id="PS51819">
    <property type="entry name" value="VOC"/>
    <property type="match status" value="1"/>
</dbReference>
<dbReference type="Proteomes" id="UP000317646">
    <property type="component" value="Unassembled WGS sequence"/>
</dbReference>
<sequence>MLPALTRKLLAGSGLTLGALGLGAAPARAQDVPVAVNHTALYVYDLRKSTAFYRDVMNLQEIPEPFKDGKHVWFRTGPHSQLHIIQGAARVEEHDINTHMAFRVKDLPAFMAHLDQTKVRYGAWKGEQRITTVRPDGIKQVYLQDPDNFWLEVNDDKF</sequence>
<evidence type="ECO:0000313" key="4">
    <source>
        <dbReference type="Proteomes" id="UP000317646"/>
    </source>
</evidence>
<dbReference type="PANTHER" id="PTHR21366">
    <property type="entry name" value="GLYOXALASE FAMILY PROTEIN"/>
    <property type="match status" value="1"/>
</dbReference>
<dbReference type="SUPFAM" id="SSF54593">
    <property type="entry name" value="Glyoxalase/Bleomycin resistance protein/Dihydroxybiphenyl dioxygenase"/>
    <property type="match status" value="1"/>
</dbReference>
<gene>
    <name evidence="3" type="ORF">EAH73_20255</name>
</gene>
<evidence type="ECO:0000256" key="1">
    <source>
        <dbReference type="SAM" id="SignalP"/>
    </source>
</evidence>
<name>A0A502GIY2_9BACT</name>
<dbReference type="AlphaFoldDB" id="A0A502GIY2"/>
<dbReference type="RefSeq" id="WP_140469272.1">
    <property type="nucleotide sequence ID" value="NZ_RCYZ01000010.1"/>
</dbReference>
<organism evidence="3 4">
    <name type="scientific">Hymenobacter nivis</name>
    <dbReference type="NCBI Taxonomy" id="1850093"/>
    <lineage>
        <taxon>Bacteria</taxon>
        <taxon>Pseudomonadati</taxon>
        <taxon>Bacteroidota</taxon>
        <taxon>Cytophagia</taxon>
        <taxon>Cytophagales</taxon>
        <taxon>Hymenobacteraceae</taxon>
        <taxon>Hymenobacter</taxon>
    </lineage>
</organism>
<feature type="chain" id="PRO_5021474082" evidence="1">
    <location>
        <begin position="30"/>
        <end position="158"/>
    </location>
</feature>
<keyword evidence="4" id="KW-1185">Reference proteome</keyword>
<accession>A0A502GIY2</accession>
<dbReference type="OrthoDB" id="192739at2"/>
<dbReference type="EMBL" id="RCYZ01000010">
    <property type="protein sequence ID" value="TPG61784.1"/>
    <property type="molecule type" value="Genomic_DNA"/>
</dbReference>
<dbReference type="InterPro" id="IPR050383">
    <property type="entry name" value="GlyoxalaseI/FosfomycinResist"/>
</dbReference>
<reference evidence="3 4" key="1">
    <citation type="journal article" date="2019" name="Environ. Microbiol.">
        <title>Species interactions and distinct microbial communities in high Arctic permafrost affected cryosols are associated with the CH4 and CO2 gas fluxes.</title>
        <authorList>
            <person name="Altshuler I."/>
            <person name="Hamel J."/>
            <person name="Turney S."/>
            <person name="Magnuson E."/>
            <person name="Levesque R."/>
            <person name="Greer C."/>
            <person name="Whyte L.G."/>
        </authorList>
    </citation>
    <scope>NUCLEOTIDE SEQUENCE [LARGE SCALE GENOMIC DNA]</scope>
    <source>
        <strain evidence="3 4">S9.2P</strain>
    </source>
</reference>
<dbReference type="InterPro" id="IPR037523">
    <property type="entry name" value="VOC_core"/>
</dbReference>
<dbReference type="Gene3D" id="3.10.180.10">
    <property type="entry name" value="2,3-Dihydroxybiphenyl 1,2-Dioxygenase, domain 1"/>
    <property type="match status" value="1"/>
</dbReference>
<feature type="signal peptide" evidence="1">
    <location>
        <begin position="1"/>
        <end position="29"/>
    </location>
</feature>
<evidence type="ECO:0000313" key="3">
    <source>
        <dbReference type="EMBL" id="TPG61784.1"/>
    </source>
</evidence>